<comment type="caution">
    <text evidence="2">The sequence shown here is derived from an EMBL/GenBank/DDBJ whole genome shotgun (WGS) entry which is preliminary data.</text>
</comment>
<dbReference type="Pfam" id="PF05037">
    <property type="entry name" value="DUF669"/>
    <property type="match status" value="1"/>
</dbReference>
<gene>
    <name evidence="2" type="ORF">J2D73_18630</name>
</gene>
<reference evidence="2 3" key="1">
    <citation type="submission" date="2021-03" db="EMBL/GenBank/DDBJ databases">
        <title>The complete genome sequence of Acetobacter sacchari TBRC 11175.</title>
        <authorList>
            <person name="Charoenyingcharoen P."/>
            <person name="Yukphan P."/>
        </authorList>
    </citation>
    <scope>NUCLEOTIDE SEQUENCE [LARGE SCALE GENOMIC DNA]</scope>
    <source>
        <strain evidence="2 3">TBRC 11175</strain>
    </source>
</reference>
<keyword evidence="3" id="KW-1185">Reference proteome</keyword>
<accession>A0ABS3M0U1</accession>
<evidence type="ECO:0000256" key="1">
    <source>
        <dbReference type="SAM" id="MobiDB-lite"/>
    </source>
</evidence>
<dbReference type="RefSeq" id="WP_207883796.1">
    <property type="nucleotide sequence ID" value="NZ_JAFVMF010000030.1"/>
</dbReference>
<dbReference type="EMBL" id="JAFVMF010000030">
    <property type="protein sequence ID" value="MBO1361802.1"/>
    <property type="molecule type" value="Genomic_DNA"/>
</dbReference>
<dbReference type="InterPro" id="IPR007731">
    <property type="entry name" value="DUF669"/>
</dbReference>
<evidence type="ECO:0000313" key="2">
    <source>
        <dbReference type="EMBL" id="MBO1361802.1"/>
    </source>
</evidence>
<protein>
    <submittedName>
        <fullName evidence="2">DUF669 domain-containing protein</fullName>
    </submittedName>
</protein>
<proteinExistence type="predicted"/>
<organism evidence="2 3">
    <name type="scientific">Acetobacter sacchari</name>
    <dbReference type="NCBI Taxonomy" id="2661687"/>
    <lineage>
        <taxon>Bacteria</taxon>
        <taxon>Pseudomonadati</taxon>
        <taxon>Pseudomonadota</taxon>
        <taxon>Alphaproteobacteria</taxon>
        <taxon>Acetobacterales</taxon>
        <taxon>Acetobacteraceae</taxon>
        <taxon>Acetobacter</taxon>
    </lineage>
</organism>
<sequence length="172" mass="19092">MAFNYGNFDRNADYGSNEDFELLPDGEYEGEIESAESKPTTKGGTMIALKIRLHNRRVVFDNLNVECGNQQAEQIALRQMKTIADFNNVNIQADEDFEGLSVIAVIGTQKGTGGYRDRNVVKYYKGKEDRKSAANRPASTPSRGAADKDPRYNGANKSASRQDSLVDDEIPF</sequence>
<dbReference type="Proteomes" id="UP000664771">
    <property type="component" value="Unassembled WGS sequence"/>
</dbReference>
<feature type="region of interest" description="Disordered" evidence="1">
    <location>
        <begin position="126"/>
        <end position="172"/>
    </location>
</feature>
<name>A0ABS3M0U1_9PROT</name>
<evidence type="ECO:0000313" key="3">
    <source>
        <dbReference type="Proteomes" id="UP000664771"/>
    </source>
</evidence>